<evidence type="ECO:0000256" key="1">
    <source>
        <dbReference type="ARBA" id="ARBA00009080"/>
    </source>
</evidence>
<dbReference type="PANTHER" id="PTHR22981:SF7">
    <property type="entry name" value="3-HYDROXYISOBUTYRATE DEHYDROGENASE, MITOCHONDRIAL"/>
    <property type="match status" value="1"/>
</dbReference>
<dbReference type="RefSeq" id="WP_058500803.1">
    <property type="nucleotide sequence ID" value="NZ_CAAAJA010000029.1"/>
</dbReference>
<comment type="caution">
    <text evidence="9">The sequence shown here is derived from an EMBL/GenBank/DDBJ whole genome shotgun (WGS) entry which is preliminary data.</text>
</comment>
<dbReference type="Gene3D" id="1.10.1040.10">
    <property type="entry name" value="N-(1-d-carboxylethyl)-l-norvaline Dehydrogenase, domain 2"/>
    <property type="match status" value="1"/>
</dbReference>
<evidence type="ECO:0000313" key="10">
    <source>
        <dbReference type="Proteomes" id="UP000054761"/>
    </source>
</evidence>
<dbReference type="InterPro" id="IPR029154">
    <property type="entry name" value="HIBADH-like_NADP-bd"/>
</dbReference>
<name>A0A0W0WJV3_9GAMM</name>
<keyword evidence="10" id="KW-1185">Reference proteome</keyword>
<dbReference type="PATRIC" id="fig|454.4.peg.434"/>
<feature type="domain" description="6-phosphogluconate dehydrogenase NADP-binding" evidence="7">
    <location>
        <begin position="4"/>
        <end position="162"/>
    </location>
</feature>
<organism evidence="9 10">
    <name type="scientific">Legionella israelensis</name>
    <dbReference type="NCBI Taxonomy" id="454"/>
    <lineage>
        <taxon>Bacteria</taxon>
        <taxon>Pseudomonadati</taxon>
        <taxon>Pseudomonadota</taxon>
        <taxon>Gammaproteobacteria</taxon>
        <taxon>Legionellales</taxon>
        <taxon>Legionellaceae</taxon>
        <taxon>Legionella</taxon>
    </lineage>
</organism>
<sequence>MTGIAFVGLGHMGLPMARNLLKAGHNVYGFDLQSPALAHFKAAGGEVCHNLAEVARDRDVLITMLQTGHQVKQVCLDEKGLFAHAKTAALYIDCSSIDVQTSREIHVKARERGLLAVDAPVSGGVAGAEAATLTFMVGGEDEAFKTAEEWLKVIGKTIIHTGGAGSGQAAKICNNMILGISMIAVSEAFTLAQQLGLSAKKLFEVVNHASGQCWVMSKYPPLPNLLDNVPANKDYQPGFSAQMMLKDLNLSQDSAQTVTVNTPLAAKAREIYQQFIDKGLGHLDFSAIITAIDQSMELSK</sequence>
<dbReference type="AlphaFoldDB" id="A0A0W0WJV3"/>
<dbReference type="Gene3D" id="3.40.50.720">
    <property type="entry name" value="NAD(P)-binding Rossmann-like Domain"/>
    <property type="match status" value="1"/>
</dbReference>
<dbReference type="Proteomes" id="UP000054761">
    <property type="component" value="Unassembled WGS sequence"/>
</dbReference>
<dbReference type="SUPFAM" id="SSF51735">
    <property type="entry name" value="NAD(P)-binding Rossmann-fold domains"/>
    <property type="match status" value="1"/>
</dbReference>
<dbReference type="Pfam" id="PF14833">
    <property type="entry name" value="NAD_binding_11"/>
    <property type="match status" value="1"/>
</dbReference>
<dbReference type="FunFam" id="1.10.1040.10:FF:000006">
    <property type="entry name" value="3-hydroxyisobutyrate dehydrogenase"/>
    <property type="match status" value="1"/>
</dbReference>
<comment type="similarity">
    <text evidence="1 6">Belongs to the HIBADH-related family.</text>
</comment>
<evidence type="ECO:0000259" key="8">
    <source>
        <dbReference type="Pfam" id="PF14833"/>
    </source>
</evidence>
<evidence type="ECO:0000256" key="6">
    <source>
        <dbReference type="RuleBase" id="RU910714"/>
    </source>
</evidence>
<dbReference type="STRING" id="454.Lisr_0413"/>
<dbReference type="InterPro" id="IPR013328">
    <property type="entry name" value="6PGD_dom2"/>
</dbReference>
<dbReference type="Pfam" id="PF03446">
    <property type="entry name" value="NAD_binding_2"/>
    <property type="match status" value="1"/>
</dbReference>
<evidence type="ECO:0000259" key="7">
    <source>
        <dbReference type="Pfam" id="PF03446"/>
    </source>
</evidence>
<dbReference type="SUPFAM" id="SSF48179">
    <property type="entry name" value="6-phosphogluconate dehydrogenase C-terminal domain-like"/>
    <property type="match status" value="1"/>
</dbReference>
<dbReference type="InterPro" id="IPR008927">
    <property type="entry name" value="6-PGluconate_DH-like_C_sf"/>
</dbReference>
<dbReference type="UniPathway" id="UPA00362"/>
<dbReference type="InterPro" id="IPR036291">
    <property type="entry name" value="NAD(P)-bd_dom_sf"/>
</dbReference>
<comment type="catalytic activity">
    <reaction evidence="6">
        <text>3-hydroxy-2-methylpropanoate + NAD(+) = 2-methyl-3-oxopropanoate + NADH + H(+)</text>
        <dbReference type="Rhea" id="RHEA:17681"/>
        <dbReference type="ChEBI" id="CHEBI:11805"/>
        <dbReference type="ChEBI" id="CHEBI:15378"/>
        <dbReference type="ChEBI" id="CHEBI:57540"/>
        <dbReference type="ChEBI" id="CHEBI:57700"/>
        <dbReference type="ChEBI" id="CHEBI:57945"/>
        <dbReference type="EC" id="1.1.1.31"/>
    </reaction>
</comment>
<evidence type="ECO:0000313" key="9">
    <source>
        <dbReference type="EMBL" id="KTD32603.1"/>
    </source>
</evidence>
<dbReference type="EMBL" id="LNYH01000012">
    <property type="protein sequence ID" value="KTD32603.1"/>
    <property type="molecule type" value="Genomic_DNA"/>
</dbReference>
<dbReference type="EC" id="1.1.1.31" evidence="6"/>
<protein>
    <recommendedName>
        <fullName evidence="6">3-hydroxyisobutyrate dehydrogenase</fullName>
        <shortName evidence="6">HIBADH</shortName>
        <ecNumber evidence="6">1.1.1.31</ecNumber>
    </recommendedName>
</protein>
<evidence type="ECO:0000256" key="4">
    <source>
        <dbReference type="ARBA" id="ARBA00023027"/>
    </source>
</evidence>
<keyword evidence="4 6" id="KW-0520">NAD</keyword>
<evidence type="ECO:0000256" key="5">
    <source>
        <dbReference type="PIRSR" id="PIRSR000103-1"/>
    </source>
</evidence>
<dbReference type="InterPro" id="IPR011548">
    <property type="entry name" value="HIBADH"/>
</dbReference>
<reference evidence="9 10" key="1">
    <citation type="submission" date="2015-11" db="EMBL/GenBank/DDBJ databases">
        <title>Genomic analysis of 38 Legionella species identifies large and diverse effector repertoires.</title>
        <authorList>
            <person name="Burstein D."/>
            <person name="Amaro F."/>
            <person name="Zusman T."/>
            <person name="Lifshitz Z."/>
            <person name="Cohen O."/>
            <person name="Gilbert J.A."/>
            <person name="Pupko T."/>
            <person name="Shuman H.A."/>
            <person name="Segal G."/>
        </authorList>
    </citation>
    <scope>NUCLEOTIDE SEQUENCE [LARGE SCALE GENOMIC DNA]</scope>
    <source>
        <strain evidence="9 10">Bercovier 4</strain>
    </source>
</reference>
<keyword evidence="2 6" id="KW-0101">Branched-chain amino acid catabolism</keyword>
<dbReference type="GO" id="GO:0006574">
    <property type="term" value="P:L-valine catabolic process"/>
    <property type="evidence" value="ECO:0007669"/>
    <property type="project" value="UniProtKB-UniPathway"/>
</dbReference>
<keyword evidence="3 6" id="KW-0560">Oxidoreductase</keyword>
<dbReference type="PROSITE" id="PS00895">
    <property type="entry name" value="3_HYDROXYISOBUT_DH"/>
    <property type="match status" value="1"/>
</dbReference>
<dbReference type="PIRSF" id="PIRSF000103">
    <property type="entry name" value="HIBADH"/>
    <property type="match status" value="1"/>
</dbReference>
<dbReference type="OrthoDB" id="9786703at2"/>
<dbReference type="InterPro" id="IPR002204">
    <property type="entry name" value="3-OH-isobutyrate_DH-rel_CS"/>
</dbReference>
<proteinExistence type="inferred from homology"/>
<dbReference type="GO" id="GO:0050661">
    <property type="term" value="F:NADP binding"/>
    <property type="evidence" value="ECO:0007669"/>
    <property type="project" value="InterPro"/>
</dbReference>
<evidence type="ECO:0000256" key="2">
    <source>
        <dbReference type="ARBA" id="ARBA00022456"/>
    </source>
</evidence>
<accession>A0A0W0WJV3</accession>
<dbReference type="NCBIfam" id="TIGR01692">
    <property type="entry name" value="HIBADH"/>
    <property type="match status" value="1"/>
</dbReference>
<dbReference type="PANTHER" id="PTHR22981">
    <property type="entry name" value="3-HYDROXYISOBUTYRATE DEHYDROGENASE-RELATED"/>
    <property type="match status" value="1"/>
</dbReference>
<feature type="active site" evidence="5">
    <location>
        <position position="171"/>
    </location>
</feature>
<evidence type="ECO:0000256" key="3">
    <source>
        <dbReference type="ARBA" id="ARBA00023002"/>
    </source>
</evidence>
<comment type="pathway">
    <text evidence="6">Amino-acid degradation; L-valine degradation.</text>
</comment>
<dbReference type="InterPro" id="IPR006115">
    <property type="entry name" value="6PGDH_NADP-bd"/>
</dbReference>
<dbReference type="GO" id="GO:0008442">
    <property type="term" value="F:3-hydroxyisobutyrate dehydrogenase activity"/>
    <property type="evidence" value="ECO:0007669"/>
    <property type="project" value="UniProtKB-EC"/>
</dbReference>
<dbReference type="InterPro" id="IPR015815">
    <property type="entry name" value="HIBADH-related"/>
</dbReference>
<feature type="domain" description="3-hydroxyisobutyrate dehydrogenase-like NAD-binding" evidence="8">
    <location>
        <begin position="165"/>
        <end position="291"/>
    </location>
</feature>
<gene>
    <name evidence="9" type="ORF">Lisr_0413</name>
</gene>
<dbReference type="GO" id="GO:0051287">
    <property type="term" value="F:NAD binding"/>
    <property type="evidence" value="ECO:0007669"/>
    <property type="project" value="InterPro"/>
</dbReference>